<name>A0AC59Z6Y7_RANTA</name>
<proteinExistence type="predicted"/>
<protein>
    <submittedName>
        <fullName evidence="1">Uncharacterized protein</fullName>
    </submittedName>
</protein>
<evidence type="ECO:0000313" key="1">
    <source>
        <dbReference type="EMBL" id="CAN0274591.1"/>
    </source>
</evidence>
<sequence length="133" mass="13941">MAVSFLSAQLALPLLLSPRSGGCSQGRGTLKSRCVPGTVLVALADRDPLLSPRQMVVVCVWGSCRPILPLTATTPSTRSPEETTSPISSRGFPASRRGGAQERAEPALPLSCSVIGPRPLEAAYECAPGERRS</sequence>
<reference evidence="1" key="1">
    <citation type="submission" date="2023-05" db="EMBL/GenBank/DDBJ databases">
        <authorList>
            <consortium name="ELIXIR-Norway"/>
        </authorList>
    </citation>
    <scope>NUCLEOTIDE SEQUENCE</scope>
</reference>
<evidence type="ECO:0000313" key="2">
    <source>
        <dbReference type="Proteomes" id="UP001162501"/>
    </source>
</evidence>
<dbReference type="EMBL" id="OX596109">
    <property type="protein sequence ID" value="CAN0274591.1"/>
    <property type="molecule type" value="Genomic_DNA"/>
</dbReference>
<dbReference type="Proteomes" id="UP001162501">
    <property type="component" value="Chromosome 25"/>
</dbReference>
<organism evidence="1 2">
    <name type="scientific">Rangifer tarandus platyrhynchus</name>
    <name type="common">Svalbard reindeer</name>
    <dbReference type="NCBI Taxonomy" id="3082113"/>
    <lineage>
        <taxon>Eukaryota</taxon>
        <taxon>Metazoa</taxon>
        <taxon>Chordata</taxon>
        <taxon>Craniata</taxon>
        <taxon>Vertebrata</taxon>
        <taxon>Euteleostomi</taxon>
        <taxon>Mammalia</taxon>
        <taxon>Eutheria</taxon>
        <taxon>Laurasiatheria</taxon>
        <taxon>Artiodactyla</taxon>
        <taxon>Ruminantia</taxon>
        <taxon>Pecora</taxon>
        <taxon>Cervidae</taxon>
        <taxon>Odocoileinae</taxon>
        <taxon>Rangifer</taxon>
    </lineage>
</organism>
<reference evidence="1" key="2">
    <citation type="submission" date="2025-03" db="EMBL/GenBank/DDBJ databases">
        <authorList>
            <consortium name="ELIXIR-Norway"/>
            <consortium name="Elixir Norway"/>
        </authorList>
    </citation>
    <scope>NUCLEOTIDE SEQUENCE</scope>
</reference>
<gene>
    <name evidence="1" type="ORF">MRATA1EN22A_LOCUS14738</name>
</gene>
<accession>A0AC59Z6Y7</accession>